<evidence type="ECO:0000256" key="1">
    <source>
        <dbReference type="SAM" id="MobiDB-lite"/>
    </source>
</evidence>
<dbReference type="AlphaFoldDB" id="A0A1X7KAT3"/>
<accession>A0A1X7KAT3</accession>
<reference evidence="2 3" key="1">
    <citation type="submission" date="2017-04" db="EMBL/GenBank/DDBJ databases">
        <authorList>
            <person name="Afonso C.L."/>
            <person name="Miller P.J."/>
            <person name="Scott M.A."/>
            <person name="Spackman E."/>
            <person name="Goraichik I."/>
            <person name="Dimitrov K.M."/>
            <person name="Suarez D.L."/>
            <person name="Swayne D.E."/>
        </authorList>
    </citation>
    <scope>NUCLEOTIDE SEQUENCE [LARGE SCALE GENOMIC DNA]</scope>
    <source>
        <strain evidence="2 3">11</strain>
    </source>
</reference>
<dbReference type="STRING" id="1852522.SAMN06295960_2294"/>
<feature type="compositionally biased region" description="Basic and acidic residues" evidence="1">
    <location>
        <begin position="14"/>
        <end position="23"/>
    </location>
</feature>
<dbReference type="RefSeq" id="WP_085494474.1">
    <property type="nucleotide sequence ID" value="NZ_FXAZ01000002.1"/>
</dbReference>
<gene>
    <name evidence="2" type="ORF">SAMN06295960_2294</name>
</gene>
<proteinExistence type="predicted"/>
<evidence type="ECO:0000313" key="3">
    <source>
        <dbReference type="Proteomes" id="UP000193834"/>
    </source>
</evidence>
<keyword evidence="3" id="KW-1185">Reference proteome</keyword>
<name>A0A1X7KAT3_9BACL</name>
<evidence type="ECO:0000313" key="2">
    <source>
        <dbReference type="EMBL" id="SMG38282.1"/>
    </source>
</evidence>
<dbReference type="Proteomes" id="UP000193834">
    <property type="component" value="Unassembled WGS sequence"/>
</dbReference>
<protein>
    <submittedName>
        <fullName evidence="2">Uncharacterized protein</fullName>
    </submittedName>
</protein>
<dbReference type="EMBL" id="FXAZ01000002">
    <property type="protein sequence ID" value="SMG38282.1"/>
    <property type="molecule type" value="Genomic_DNA"/>
</dbReference>
<sequence length="76" mass="9082">MQEINMMNEPVVHTTRDQAEKAQKQSPQFTKEQFLRSARYSGAEKDVLSVILQEDETYRLEQIEEQFTQFIMREVQ</sequence>
<feature type="region of interest" description="Disordered" evidence="1">
    <location>
        <begin position="1"/>
        <end position="28"/>
    </location>
</feature>
<organism evidence="2 3">
    <name type="scientific">Paenibacillus aquistagni</name>
    <dbReference type="NCBI Taxonomy" id="1852522"/>
    <lineage>
        <taxon>Bacteria</taxon>
        <taxon>Bacillati</taxon>
        <taxon>Bacillota</taxon>
        <taxon>Bacilli</taxon>
        <taxon>Bacillales</taxon>
        <taxon>Paenibacillaceae</taxon>
        <taxon>Paenibacillus</taxon>
    </lineage>
</organism>